<dbReference type="Gene3D" id="3.10.520.10">
    <property type="entry name" value="ApbE-like domains"/>
    <property type="match status" value="1"/>
</dbReference>
<dbReference type="InterPro" id="IPR003374">
    <property type="entry name" value="ApbE-like_sf"/>
</dbReference>
<dbReference type="Proteomes" id="UP000244338">
    <property type="component" value="Unassembled WGS sequence"/>
</dbReference>
<evidence type="ECO:0000256" key="2">
    <source>
        <dbReference type="ARBA" id="ARBA00011955"/>
    </source>
</evidence>
<dbReference type="GO" id="GO:0046872">
    <property type="term" value="F:metal ion binding"/>
    <property type="evidence" value="ECO:0007669"/>
    <property type="project" value="UniProtKB-KW"/>
</dbReference>
<reference evidence="12" key="1">
    <citation type="journal article" date="2018" name="Sci. Rep.">
        <title>Lignite coal burning seam in the remote Altai Mountains harbors a hydrogen-driven thermophilic microbial community.</title>
        <authorList>
            <person name="Kadnikov V.V."/>
            <person name="Mardanov A.V."/>
            <person name="Ivasenko D.A."/>
            <person name="Antsiferov D.V."/>
            <person name="Beletsky A.V."/>
            <person name="Karnachuk O.V."/>
            <person name="Ravin N.V."/>
        </authorList>
    </citation>
    <scope>NUCLEOTIDE SEQUENCE [LARGE SCALE GENOMIC DNA]</scope>
</reference>
<keyword evidence="5" id="KW-0808">Transferase</keyword>
<keyword evidence="8" id="KW-0460">Magnesium</keyword>
<name>A0A2R6XZW2_9BACL</name>
<evidence type="ECO:0000256" key="8">
    <source>
        <dbReference type="ARBA" id="ARBA00022842"/>
    </source>
</evidence>
<dbReference type="InterPro" id="IPR024932">
    <property type="entry name" value="ApbE"/>
</dbReference>
<dbReference type="AlphaFoldDB" id="A0A2R6XZW2"/>
<evidence type="ECO:0000256" key="1">
    <source>
        <dbReference type="ARBA" id="ARBA00001946"/>
    </source>
</evidence>
<keyword evidence="4" id="KW-0285">Flavoprotein</keyword>
<dbReference type="GO" id="GO:0016740">
    <property type="term" value="F:transferase activity"/>
    <property type="evidence" value="ECO:0007669"/>
    <property type="project" value="UniProtKB-KW"/>
</dbReference>
<evidence type="ECO:0000256" key="7">
    <source>
        <dbReference type="ARBA" id="ARBA00022827"/>
    </source>
</evidence>
<keyword evidence="11" id="KW-0449">Lipoprotein</keyword>
<evidence type="ECO:0000313" key="12">
    <source>
        <dbReference type="Proteomes" id="UP000244338"/>
    </source>
</evidence>
<evidence type="ECO:0000256" key="10">
    <source>
        <dbReference type="ARBA" id="ARBA00048540"/>
    </source>
</evidence>
<dbReference type="PANTHER" id="PTHR30040">
    <property type="entry name" value="THIAMINE BIOSYNTHESIS LIPOPROTEIN APBE"/>
    <property type="match status" value="1"/>
</dbReference>
<dbReference type="EC" id="2.7.1.180" evidence="2"/>
<comment type="caution">
    <text evidence="11">The sequence shown here is derived from an EMBL/GenBank/DDBJ whole genome shotgun (WGS) entry which is preliminary data.</text>
</comment>
<evidence type="ECO:0000313" key="11">
    <source>
        <dbReference type="EMBL" id="PTQ55954.1"/>
    </source>
</evidence>
<evidence type="ECO:0000256" key="6">
    <source>
        <dbReference type="ARBA" id="ARBA00022723"/>
    </source>
</evidence>
<dbReference type="EMBL" id="PEBX01000058">
    <property type="protein sequence ID" value="PTQ55954.1"/>
    <property type="molecule type" value="Genomic_DNA"/>
</dbReference>
<accession>A0A2R6XZW2</accession>
<dbReference type="PANTHER" id="PTHR30040:SF2">
    <property type="entry name" value="FAD:PROTEIN FMN TRANSFERASE"/>
    <property type="match status" value="1"/>
</dbReference>
<proteinExistence type="predicted"/>
<comment type="catalytic activity">
    <reaction evidence="10">
        <text>L-threonyl-[protein] + FAD = FMN-L-threonyl-[protein] + AMP + H(+)</text>
        <dbReference type="Rhea" id="RHEA:36847"/>
        <dbReference type="Rhea" id="RHEA-COMP:11060"/>
        <dbReference type="Rhea" id="RHEA-COMP:11061"/>
        <dbReference type="ChEBI" id="CHEBI:15378"/>
        <dbReference type="ChEBI" id="CHEBI:30013"/>
        <dbReference type="ChEBI" id="CHEBI:57692"/>
        <dbReference type="ChEBI" id="CHEBI:74257"/>
        <dbReference type="ChEBI" id="CHEBI:456215"/>
        <dbReference type="EC" id="2.7.1.180"/>
    </reaction>
</comment>
<dbReference type="SUPFAM" id="SSF143631">
    <property type="entry name" value="ApbE-like"/>
    <property type="match status" value="2"/>
</dbReference>
<dbReference type="Pfam" id="PF02424">
    <property type="entry name" value="ApbE"/>
    <property type="match status" value="1"/>
</dbReference>
<keyword evidence="7" id="KW-0274">FAD</keyword>
<evidence type="ECO:0000256" key="9">
    <source>
        <dbReference type="ARBA" id="ARBA00031306"/>
    </source>
</evidence>
<evidence type="ECO:0000256" key="5">
    <source>
        <dbReference type="ARBA" id="ARBA00022679"/>
    </source>
</evidence>
<comment type="cofactor">
    <cofactor evidence="1">
        <name>Mg(2+)</name>
        <dbReference type="ChEBI" id="CHEBI:18420"/>
    </cofactor>
</comment>
<gene>
    <name evidence="11" type="ORF">BSOLF_1105</name>
</gene>
<evidence type="ECO:0000256" key="3">
    <source>
        <dbReference type="ARBA" id="ARBA00016337"/>
    </source>
</evidence>
<keyword evidence="6" id="KW-0479">Metal-binding</keyword>
<protein>
    <recommendedName>
        <fullName evidence="3">FAD:protein FMN transferase</fullName>
        <ecNumber evidence="2">2.7.1.180</ecNumber>
    </recommendedName>
    <alternativeName>
        <fullName evidence="9">Flavin transferase</fullName>
    </alternativeName>
</protein>
<sequence length="371" mass="41917">MIKTAVWKAMGTEIELSVPGAYASLIAATQNLFTKCERICSRFIADSELMRINNSHTTWQPVSPTLWSILFLADRAYHQTHGLFSPYLLDTIKYHGYDRSYTWLHPPVFDRVHDFLPKSSRDTLRKVVQDPTEKRLVDVLRHVSDGVNLNHITNENPDIKHKTIDFIDDTNGKPGYKDDPPLQFSLRPLAIKKRADISIDLGGIAKGWATQRIAHFLKIKGVPYGSLNAGGDLIVWNDSDDEPWLVEIEDPRMYLEPATQSQSPPPLVTFPIRQGAVATSGTLKRRWIHHHTLKHHLIDPRTNRPSASDVLQSTVLSASLIEAEVLAKIPVILGQKAGEDFLSNYARRTSRRLRWWLVTKEAVPAGMTTSP</sequence>
<organism evidence="11 12">
    <name type="scientific">Candidatus Carbonibacillus altaicus</name>
    <dbReference type="NCBI Taxonomy" id="2163959"/>
    <lineage>
        <taxon>Bacteria</taxon>
        <taxon>Bacillati</taxon>
        <taxon>Bacillota</taxon>
        <taxon>Bacilli</taxon>
        <taxon>Bacillales</taxon>
        <taxon>Candidatus Carbonibacillus</taxon>
    </lineage>
</organism>
<evidence type="ECO:0000256" key="4">
    <source>
        <dbReference type="ARBA" id="ARBA00022630"/>
    </source>
</evidence>